<reference evidence="3" key="1">
    <citation type="submission" date="2016-11" db="EMBL/GenBank/DDBJ databases">
        <authorList>
            <person name="Varghese N."/>
            <person name="Submissions S."/>
        </authorList>
    </citation>
    <scope>NUCLEOTIDE SEQUENCE [LARGE SCALE GENOMIC DNA]</scope>
    <source>
        <strain evidence="3">DSM 17957</strain>
    </source>
</reference>
<protein>
    <submittedName>
        <fullName evidence="2">Uncharacterized protein</fullName>
    </submittedName>
</protein>
<keyword evidence="1" id="KW-0472">Membrane</keyword>
<feature type="transmembrane region" description="Helical" evidence="1">
    <location>
        <begin position="86"/>
        <end position="108"/>
    </location>
</feature>
<gene>
    <name evidence="2" type="ORF">SAMN02745975_01715</name>
</gene>
<dbReference type="OrthoDB" id="1986592at2"/>
<feature type="transmembrane region" description="Helical" evidence="1">
    <location>
        <begin position="114"/>
        <end position="137"/>
    </location>
</feature>
<keyword evidence="3" id="KW-1185">Reference proteome</keyword>
<name>A0A1M6I1Q4_9FIRM</name>
<evidence type="ECO:0000313" key="3">
    <source>
        <dbReference type="Proteomes" id="UP000184536"/>
    </source>
</evidence>
<dbReference type="STRING" id="1121919.SAMN02745975_01715"/>
<dbReference type="AlphaFoldDB" id="A0A1M6I1Q4"/>
<feature type="transmembrane region" description="Helical" evidence="1">
    <location>
        <begin position="5"/>
        <end position="23"/>
    </location>
</feature>
<evidence type="ECO:0000313" key="2">
    <source>
        <dbReference type="EMBL" id="SHJ28399.1"/>
    </source>
</evidence>
<feature type="transmembrane region" description="Helical" evidence="1">
    <location>
        <begin position="52"/>
        <end position="74"/>
    </location>
</feature>
<dbReference type="EMBL" id="FQZV01000019">
    <property type="protein sequence ID" value="SHJ28399.1"/>
    <property type="molecule type" value="Genomic_DNA"/>
</dbReference>
<sequence>MKKVFYWIAAMLQLILIIAAYGIQKLSMKKMGMMRYVVYINQQWEAKYPIAAIRNTTIAFLVILFVVILLYVFIKKSNYITDKKAVSMLLVNGIILSGFVFFTLSYSVQNYRSYYFTSLILAVIALIQEIKIIVSLIRYDYSHRLTL</sequence>
<dbReference type="RefSeq" id="WP_110940881.1">
    <property type="nucleotide sequence ID" value="NZ_FQZV01000019.1"/>
</dbReference>
<dbReference type="Proteomes" id="UP000184536">
    <property type="component" value="Unassembled WGS sequence"/>
</dbReference>
<keyword evidence="1" id="KW-1133">Transmembrane helix</keyword>
<accession>A0A1M6I1Q4</accession>
<evidence type="ECO:0000256" key="1">
    <source>
        <dbReference type="SAM" id="Phobius"/>
    </source>
</evidence>
<organism evidence="2 3">
    <name type="scientific">Geosporobacter subterraneus DSM 17957</name>
    <dbReference type="NCBI Taxonomy" id="1121919"/>
    <lineage>
        <taxon>Bacteria</taxon>
        <taxon>Bacillati</taxon>
        <taxon>Bacillota</taxon>
        <taxon>Clostridia</taxon>
        <taxon>Peptostreptococcales</taxon>
        <taxon>Thermotaleaceae</taxon>
        <taxon>Geosporobacter</taxon>
    </lineage>
</organism>
<proteinExistence type="predicted"/>
<keyword evidence="1" id="KW-0812">Transmembrane</keyword>